<comment type="similarity">
    <text evidence="2 5">Belongs to the ubiquitin-activating E1 family. ULA1 subfamily.</text>
</comment>
<keyword evidence="8" id="KW-1185">Reference proteome</keyword>
<evidence type="ECO:0000256" key="3">
    <source>
        <dbReference type="ARBA" id="ARBA00015407"/>
    </source>
</evidence>
<evidence type="ECO:0000313" key="7">
    <source>
        <dbReference type="EMBL" id="KAF9334929.1"/>
    </source>
</evidence>
<evidence type="ECO:0000313" key="8">
    <source>
        <dbReference type="Proteomes" id="UP000696485"/>
    </source>
</evidence>
<dbReference type="EMBL" id="JAAAUY010000123">
    <property type="protein sequence ID" value="KAF9334929.1"/>
    <property type="molecule type" value="Genomic_DNA"/>
</dbReference>
<dbReference type="GO" id="GO:0019781">
    <property type="term" value="F:NEDD8 activating enzyme activity"/>
    <property type="evidence" value="ECO:0007669"/>
    <property type="project" value="UniProtKB-UniRule"/>
</dbReference>
<dbReference type="AlphaFoldDB" id="A0A9P5SNZ4"/>
<evidence type="ECO:0000256" key="4">
    <source>
        <dbReference type="ARBA" id="ARBA00022786"/>
    </source>
</evidence>
<dbReference type="PIRSF" id="PIRSF039099">
    <property type="entry name" value="APP-BP1"/>
    <property type="match status" value="1"/>
</dbReference>
<dbReference type="PANTHER" id="PTHR10953">
    <property type="entry name" value="UBIQUITIN-ACTIVATING ENZYME E1"/>
    <property type="match status" value="1"/>
</dbReference>
<reference evidence="7" key="1">
    <citation type="journal article" date="2020" name="Fungal Divers.">
        <title>Resolving the Mortierellaceae phylogeny through synthesis of multi-gene phylogenetics and phylogenomics.</title>
        <authorList>
            <person name="Vandepol N."/>
            <person name="Liber J."/>
            <person name="Desiro A."/>
            <person name="Na H."/>
            <person name="Kennedy M."/>
            <person name="Barry K."/>
            <person name="Grigoriev I.V."/>
            <person name="Miller A.N."/>
            <person name="O'Donnell K."/>
            <person name="Stajich J.E."/>
            <person name="Bonito G."/>
        </authorList>
    </citation>
    <scope>NUCLEOTIDE SEQUENCE</scope>
    <source>
        <strain evidence="7">NVP1</strain>
    </source>
</reference>
<gene>
    <name evidence="7" type="primary">NAE1</name>
    <name evidence="7" type="ORF">BG006_001226</name>
</gene>
<dbReference type="Proteomes" id="UP000696485">
    <property type="component" value="Unassembled WGS sequence"/>
</dbReference>
<dbReference type="PANTHER" id="PTHR10953:SF29">
    <property type="entry name" value="NEDD8-ACTIVATING ENZYME E1 REGULATORY SUBUNIT"/>
    <property type="match status" value="1"/>
</dbReference>
<name>A0A9P5SNZ4_9FUNG</name>
<dbReference type="InterPro" id="IPR030667">
    <property type="entry name" value="APP-BP1"/>
</dbReference>
<comment type="caution">
    <text evidence="7">The sequence shown here is derived from an EMBL/GenBank/DDBJ whole genome shotgun (WGS) entry which is preliminary data.</text>
</comment>
<dbReference type="CDD" id="cd01493">
    <property type="entry name" value="APPBP1_RUB"/>
    <property type="match status" value="1"/>
</dbReference>
<protein>
    <recommendedName>
        <fullName evidence="3 5">NEDD8-activating enzyme E1 regulatory subunit</fullName>
    </recommendedName>
</protein>
<comment type="function">
    <text evidence="5">Regulatory subunit of the dimeric UBA3-ULA1 E1 enzyme.</text>
</comment>
<dbReference type="InterPro" id="IPR035985">
    <property type="entry name" value="Ubiquitin-activating_enz"/>
</dbReference>
<comment type="pathway">
    <text evidence="1 5">Protein modification; protein neddylation.</text>
</comment>
<evidence type="ECO:0000256" key="2">
    <source>
        <dbReference type="ARBA" id="ARBA00006868"/>
    </source>
</evidence>
<evidence type="ECO:0000259" key="6">
    <source>
        <dbReference type="Pfam" id="PF00899"/>
    </source>
</evidence>
<sequence length="533" mass="59723">MDAKTQKYDRQLRLWGSDGQEALESAHILLVNATAVGCEILKNLVLPGIGQYTVVDQGTVTLSDIGSNFFLDQDSLGKSRAQQTCELLGELNEDVQGHWVAKDIVSLLEENPNYLSDFTLVIATAITLKVAEKIAGLCWQASQDGGNQISFVWVKTVGLIGAVRIAVPEHAVIETHPDNEKLADLRIDSPFPELAAYAKSFDFNTQDSLEFGHIPYVAILLKYMEDWRAEHDSKIPQNYAEKNQLKANIRSGMRTIDDENFDEAFNSALRACNPTVVPSNIKELFQDPKCEALTAKSTHFWIIARAVRDFVEDKEKSSGFLPLSGTIPDMKAQTDSYVTLQSIYKTKAKQDVQEVMNHVKCLLERLGLASDTIAVQEVETFCKFSAFLKVIRYRSIADEYLNPKKKEIASWLEDSYSSPLFPQYVLLRASDAFYDDHGRYPGEGENWEEDVDQLDHNVTTLLQDWGITQENAVPKDLTHEICRYGVGSIHNIASFMGGVVSQEIIKLITHQYIPMNNTFIFDGASSVSNVFDV</sequence>
<dbReference type="SUPFAM" id="SSF69572">
    <property type="entry name" value="Activating enzymes of the ubiquitin-like proteins"/>
    <property type="match status" value="1"/>
</dbReference>
<dbReference type="FunFam" id="3.40.50.720:FF:000475">
    <property type="entry name" value="NEDD8-activating enzyme E1 regulatory subunit"/>
    <property type="match status" value="1"/>
</dbReference>
<accession>A0A9P5SNZ4</accession>
<dbReference type="Gene3D" id="3.40.50.720">
    <property type="entry name" value="NAD(P)-binding Rossmann-like Domain"/>
    <property type="match status" value="2"/>
</dbReference>
<feature type="domain" description="THIF-type NAD/FAD binding fold" evidence="6">
    <location>
        <begin position="8"/>
        <end position="521"/>
    </location>
</feature>
<dbReference type="InterPro" id="IPR000594">
    <property type="entry name" value="ThiF_NAD_FAD-bd"/>
</dbReference>
<keyword evidence="4 5" id="KW-0833">Ubl conjugation pathway</keyword>
<evidence type="ECO:0000256" key="5">
    <source>
        <dbReference type="PIRNR" id="PIRNR039099"/>
    </source>
</evidence>
<organism evidence="7 8">
    <name type="scientific">Podila minutissima</name>
    <dbReference type="NCBI Taxonomy" id="64525"/>
    <lineage>
        <taxon>Eukaryota</taxon>
        <taxon>Fungi</taxon>
        <taxon>Fungi incertae sedis</taxon>
        <taxon>Mucoromycota</taxon>
        <taxon>Mortierellomycotina</taxon>
        <taxon>Mortierellomycetes</taxon>
        <taxon>Mortierellales</taxon>
        <taxon>Mortierellaceae</taxon>
        <taxon>Podila</taxon>
    </lineage>
</organism>
<dbReference type="Pfam" id="PF00899">
    <property type="entry name" value="ThiF"/>
    <property type="match status" value="1"/>
</dbReference>
<evidence type="ECO:0000256" key="1">
    <source>
        <dbReference type="ARBA" id="ARBA00005032"/>
    </source>
</evidence>
<dbReference type="InterPro" id="IPR045886">
    <property type="entry name" value="ThiF/MoeB/HesA"/>
</dbReference>
<proteinExistence type="inferred from homology"/>
<dbReference type="GO" id="GO:0005737">
    <property type="term" value="C:cytoplasm"/>
    <property type="evidence" value="ECO:0007669"/>
    <property type="project" value="TreeGrafter"/>
</dbReference>
<dbReference type="GO" id="GO:0045116">
    <property type="term" value="P:protein neddylation"/>
    <property type="evidence" value="ECO:0007669"/>
    <property type="project" value="UniProtKB-UniRule"/>
</dbReference>